<dbReference type="InterPro" id="IPR001090">
    <property type="entry name" value="Ephrin_rcpt_lig-bd_dom"/>
</dbReference>
<dbReference type="Gene3D" id="2.60.40.10">
    <property type="entry name" value="Immunoglobulins"/>
    <property type="match status" value="1"/>
</dbReference>
<feature type="domain" description="Eph LBD" evidence="12">
    <location>
        <begin position="1"/>
        <end position="203"/>
    </location>
</feature>
<dbReference type="GO" id="GO:0030425">
    <property type="term" value="C:dendrite"/>
    <property type="evidence" value="ECO:0007669"/>
    <property type="project" value="TreeGrafter"/>
</dbReference>
<dbReference type="InterPro" id="IPR001245">
    <property type="entry name" value="Ser-Thr/Tyr_kinase_cat_dom"/>
</dbReference>
<proteinExistence type="predicted"/>
<dbReference type="InterPro" id="IPR008979">
    <property type="entry name" value="Galactose-bd-like_sf"/>
</dbReference>
<keyword evidence="6" id="KW-0472">Membrane</keyword>
<dbReference type="GO" id="GO:0007411">
    <property type="term" value="P:axon guidance"/>
    <property type="evidence" value="ECO:0007669"/>
    <property type="project" value="TreeGrafter"/>
</dbReference>
<evidence type="ECO:0000313" key="14">
    <source>
        <dbReference type="Proteomes" id="UP001163046"/>
    </source>
</evidence>
<dbReference type="OrthoDB" id="4062651at2759"/>
<evidence type="ECO:0000256" key="5">
    <source>
        <dbReference type="ARBA" id="ARBA00022989"/>
    </source>
</evidence>
<dbReference type="PROSITE" id="PS51550">
    <property type="entry name" value="EPH_LBD"/>
    <property type="match status" value="1"/>
</dbReference>
<name>A0A9W9ZDJ9_9CNID</name>
<sequence length="538" mass="60168">MDNFWIAVFTSLTFVAWASSSQVVLESKPACDSSGQCTWNWVLKWKSGPGIAGWTKKSNPTRYTVCDVVLPLPNPPHPSNWEISDQITVNGANRIDITVEYLIRSCSNFPNNGGPYCVNFFYLYVSQSDHFIKDKALYPNPLQNTTVYENVTRIGRLTNVRTFETINILNKGKYLILAFHNDGACNTLFSVKVTYYVCPAGTLDNSLVSLARTVAPANDSQFIRVEGSCERDSVHVAGSLYVHCQSNGEWNTSGLKGKCICKEDMQNVGGKCQVLPSAPRNINFTFINQSSVEISWLPPAITGDQTQVFYDVDCRKPCNDYENNKCVNDACGSDVTYIPYKEGLKVTHVKITSLSSFVTYTLKIYATNRVSEVAKRRHGVEGNFMAIIVRTSGSNVPMIAMAEYEEDVDDTLDDFQLDRDQITLVRLLGAGNFGQVSKAIYGTSRSEVAVKTLKENASQKDLQDMLSELDVMKSLQPHPHVVKLIGCCIERDPLFIVLEYLPYGDLLGYLRMSRGIEDTYNTGEKNQTQDSVKRICYH</sequence>
<dbReference type="PROSITE" id="PS50011">
    <property type="entry name" value="PROTEIN_KINASE_DOM"/>
    <property type="match status" value="1"/>
</dbReference>
<dbReference type="InterPro" id="IPR036116">
    <property type="entry name" value="FN3_sf"/>
</dbReference>
<dbReference type="SUPFAM" id="SSF49265">
    <property type="entry name" value="Fibronectin type III"/>
    <property type="match status" value="1"/>
</dbReference>
<gene>
    <name evidence="13" type="ORF">OS493_014148</name>
</gene>
<evidence type="ECO:0000256" key="6">
    <source>
        <dbReference type="ARBA" id="ARBA00023136"/>
    </source>
</evidence>
<feature type="signal peptide" evidence="9">
    <location>
        <begin position="1"/>
        <end position="20"/>
    </location>
</feature>
<keyword evidence="9" id="KW-0732">Signal</keyword>
<evidence type="ECO:0000256" key="1">
    <source>
        <dbReference type="ARBA" id="ARBA00004167"/>
    </source>
</evidence>
<comment type="caution">
    <text evidence="13">The sequence shown here is derived from an EMBL/GenBank/DDBJ whole genome shotgun (WGS) entry which is preliminary data.</text>
</comment>
<evidence type="ECO:0000256" key="4">
    <source>
        <dbReference type="ARBA" id="ARBA00022840"/>
    </source>
</evidence>
<dbReference type="AlphaFoldDB" id="A0A9W9ZDJ9"/>
<dbReference type="Gene3D" id="2.60.120.260">
    <property type="entry name" value="Galactose-binding domain-like"/>
    <property type="match status" value="1"/>
</dbReference>
<dbReference type="Pfam" id="PF07714">
    <property type="entry name" value="PK_Tyr_Ser-Thr"/>
    <property type="match status" value="1"/>
</dbReference>
<dbReference type="InterPro" id="IPR011009">
    <property type="entry name" value="Kinase-like_dom_sf"/>
</dbReference>
<evidence type="ECO:0000259" key="11">
    <source>
        <dbReference type="PROSITE" id="PS50853"/>
    </source>
</evidence>
<evidence type="ECO:0000313" key="13">
    <source>
        <dbReference type="EMBL" id="KAJ7379741.1"/>
    </source>
</evidence>
<dbReference type="Pfam" id="PF01404">
    <property type="entry name" value="Ephrin_lbd"/>
    <property type="match status" value="1"/>
</dbReference>
<dbReference type="Gene3D" id="3.30.200.20">
    <property type="entry name" value="Phosphorylase Kinase, domain 1"/>
    <property type="match status" value="1"/>
</dbReference>
<feature type="chain" id="PRO_5040763432" description="Receptor protein-tyrosine kinase" evidence="9">
    <location>
        <begin position="21"/>
        <end position="538"/>
    </location>
</feature>
<dbReference type="PANTHER" id="PTHR46877:SF14">
    <property type="entry name" value="RECEPTOR PROTEIN-TYROSINE KINASE"/>
    <property type="match status" value="1"/>
</dbReference>
<comment type="subcellular location">
    <subcellularLocation>
        <location evidence="1">Membrane</location>
        <topology evidence="1">Single-pass membrane protein</topology>
    </subcellularLocation>
</comment>
<dbReference type="Proteomes" id="UP001163046">
    <property type="component" value="Unassembled WGS sequence"/>
</dbReference>
<accession>A0A9W9ZDJ9</accession>
<keyword evidence="3 8" id="KW-0547">Nucleotide-binding</keyword>
<keyword evidence="4 8" id="KW-0067">ATP-binding</keyword>
<dbReference type="SUPFAM" id="SSF49785">
    <property type="entry name" value="Galactose-binding domain-like"/>
    <property type="match status" value="1"/>
</dbReference>
<keyword evidence="5" id="KW-1133">Transmembrane helix</keyword>
<protein>
    <recommendedName>
        <fullName evidence="15">Receptor protein-tyrosine kinase</fullName>
    </recommendedName>
</protein>
<dbReference type="Pfam" id="PF00041">
    <property type="entry name" value="fn3"/>
    <property type="match status" value="1"/>
</dbReference>
<keyword evidence="2" id="KW-0812">Transmembrane</keyword>
<feature type="binding site" evidence="8">
    <location>
        <position position="451"/>
    </location>
    <ligand>
        <name>ATP</name>
        <dbReference type="ChEBI" id="CHEBI:30616"/>
    </ligand>
</feature>
<dbReference type="PROSITE" id="PS00107">
    <property type="entry name" value="PROTEIN_KINASE_ATP"/>
    <property type="match status" value="1"/>
</dbReference>
<dbReference type="SMART" id="SM00615">
    <property type="entry name" value="EPH_lbd"/>
    <property type="match status" value="1"/>
</dbReference>
<keyword evidence="14" id="KW-1185">Reference proteome</keyword>
<dbReference type="PANTHER" id="PTHR46877">
    <property type="entry name" value="EPH RECEPTOR A5"/>
    <property type="match status" value="1"/>
</dbReference>
<dbReference type="CDD" id="cd00063">
    <property type="entry name" value="FN3"/>
    <property type="match status" value="1"/>
</dbReference>
<dbReference type="InterPro" id="IPR050449">
    <property type="entry name" value="Ephrin_rcpt_TKs"/>
</dbReference>
<evidence type="ECO:0000256" key="9">
    <source>
        <dbReference type="SAM" id="SignalP"/>
    </source>
</evidence>
<evidence type="ECO:0000256" key="8">
    <source>
        <dbReference type="PROSITE-ProRule" id="PRU10141"/>
    </source>
</evidence>
<dbReference type="InterPro" id="IPR013783">
    <property type="entry name" value="Ig-like_fold"/>
</dbReference>
<dbReference type="Gene3D" id="2.60.40.1770">
    <property type="entry name" value="ephrin a2 ectodomain"/>
    <property type="match status" value="1"/>
</dbReference>
<evidence type="ECO:0008006" key="15">
    <source>
        <dbReference type="Google" id="ProtNLM"/>
    </source>
</evidence>
<evidence type="ECO:0000256" key="2">
    <source>
        <dbReference type="ARBA" id="ARBA00022692"/>
    </source>
</evidence>
<evidence type="ECO:0000256" key="7">
    <source>
        <dbReference type="ARBA" id="ARBA00023170"/>
    </source>
</evidence>
<keyword evidence="7" id="KW-0675">Receptor</keyword>
<dbReference type="SUPFAM" id="SSF56112">
    <property type="entry name" value="Protein kinase-like (PK-like)"/>
    <property type="match status" value="1"/>
</dbReference>
<evidence type="ECO:0000259" key="12">
    <source>
        <dbReference type="PROSITE" id="PS51550"/>
    </source>
</evidence>
<feature type="domain" description="Protein kinase" evidence="10">
    <location>
        <begin position="422"/>
        <end position="538"/>
    </location>
</feature>
<evidence type="ECO:0000256" key="3">
    <source>
        <dbReference type="ARBA" id="ARBA00022741"/>
    </source>
</evidence>
<dbReference type="GO" id="GO:0005524">
    <property type="term" value="F:ATP binding"/>
    <property type="evidence" value="ECO:0007669"/>
    <property type="project" value="UniProtKB-UniRule"/>
</dbReference>
<reference evidence="13" key="1">
    <citation type="submission" date="2023-01" db="EMBL/GenBank/DDBJ databases">
        <title>Genome assembly of the deep-sea coral Lophelia pertusa.</title>
        <authorList>
            <person name="Herrera S."/>
            <person name="Cordes E."/>
        </authorList>
    </citation>
    <scope>NUCLEOTIDE SEQUENCE</scope>
    <source>
        <strain evidence="13">USNM1676648</strain>
        <tissue evidence="13">Polyp</tissue>
    </source>
</reference>
<dbReference type="InterPro" id="IPR017441">
    <property type="entry name" value="Protein_kinase_ATP_BS"/>
</dbReference>
<organism evidence="13 14">
    <name type="scientific">Desmophyllum pertusum</name>
    <dbReference type="NCBI Taxonomy" id="174260"/>
    <lineage>
        <taxon>Eukaryota</taxon>
        <taxon>Metazoa</taxon>
        <taxon>Cnidaria</taxon>
        <taxon>Anthozoa</taxon>
        <taxon>Hexacorallia</taxon>
        <taxon>Scleractinia</taxon>
        <taxon>Caryophylliina</taxon>
        <taxon>Caryophylliidae</taxon>
        <taxon>Desmophyllum</taxon>
    </lineage>
</organism>
<dbReference type="InterPro" id="IPR003961">
    <property type="entry name" value="FN3_dom"/>
</dbReference>
<dbReference type="InterPro" id="IPR000719">
    <property type="entry name" value="Prot_kinase_dom"/>
</dbReference>
<dbReference type="EMBL" id="MU826356">
    <property type="protein sequence ID" value="KAJ7379741.1"/>
    <property type="molecule type" value="Genomic_DNA"/>
</dbReference>
<dbReference type="SMART" id="SM00060">
    <property type="entry name" value="FN3"/>
    <property type="match status" value="1"/>
</dbReference>
<dbReference type="Pfam" id="PF25599">
    <property type="entry name" value="Ephrin_CRD"/>
    <property type="match status" value="1"/>
</dbReference>
<feature type="domain" description="Fibronectin type-III" evidence="11">
    <location>
        <begin position="278"/>
        <end position="394"/>
    </location>
</feature>
<dbReference type="GO" id="GO:0005886">
    <property type="term" value="C:plasma membrane"/>
    <property type="evidence" value="ECO:0007669"/>
    <property type="project" value="TreeGrafter"/>
</dbReference>
<dbReference type="PROSITE" id="PS50853">
    <property type="entry name" value="FN3"/>
    <property type="match status" value="1"/>
</dbReference>
<dbReference type="GO" id="GO:0005005">
    <property type="term" value="F:transmembrane-ephrin receptor activity"/>
    <property type="evidence" value="ECO:0007669"/>
    <property type="project" value="TreeGrafter"/>
</dbReference>
<evidence type="ECO:0000259" key="10">
    <source>
        <dbReference type="PROSITE" id="PS50011"/>
    </source>
</evidence>